<dbReference type="Pfam" id="PF01400">
    <property type="entry name" value="Astacin"/>
    <property type="match status" value="1"/>
</dbReference>
<evidence type="ECO:0000256" key="3">
    <source>
        <dbReference type="PROSITE-ProRule" id="PRU01211"/>
    </source>
</evidence>
<feature type="binding site" evidence="3">
    <location>
        <position position="168"/>
    </location>
    <ligand>
        <name>Zn(2+)</name>
        <dbReference type="ChEBI" id="CHEBI:29105"/>
        <note>catalytic</note>
    </ligand>
</feature>
<dbReference type="SUPFAM" id="SSF55486">
    <property type="entry name" value="Metalloproteases ('zincins'), catalytic domain"/>
    <property type="match status" value="1"/>
</dbReference>
<keyword evidence="3 4" id="KW-0645">Protease</keyword>
<comment type="caution">
    <text evidence="6">The sequence shown here is derived from an EMBL/GenBank/DDBJ whole genome shotgun (WGS) entry which is preliminary data.</text>
</comment>
<keyword evidence="3 4" id="KW-0482">Metalloprotease</keyword>
<evidence type="ECO:0000256" key="2">
    <source>
        <dbReference type="ARBA" id="ARBA00025529"/>
    </source>
</evidence>
<dbReference type="GO" id="GO:0004222">
    <property type="term" value="F:metalloendopeptidase activity"/>
    <property type="evidence" value="ECO:0007669"/>
    <property type="project" value="UniProtKB-UniRule"/>
</dbReference>
<comment type="caution">
    <text evidence="3">Lacks conserved residue(s) required for the propagation of feature annotation.</text>
</comment>
<feature type="active site" evidence="3">
    <location>
        <position position="165"/>
    </location>
</feature>
<dbReference type="EC" id="3.4.24.-" evidence="4"/>
<feature type="binding site" evidence="3">
    <location>
        <position position="174"/>
    </location>
    <ligand>
        <name>Zn(2+)</name>
        <dbReference type="ChEBI" id="CHEBI:29105"/>
        <note>catalytic</note>
    </ligand>
</feature>
<dbReference type="Gene3D" id="3.40.390.10">
    <property type="entry name" value="Collagenase (Catalytic Domain)"/>
    <property type="match status" value="1"/>
</dbReference>
<name>A0AAV1Z5S1_9ARAC</name>
<gene>
    <name evidence="6" type="ORF">LARSCL_LOCUS3362</name>
</gene>
<organism evidence="6 7">
    <name type="scientific">Larinioides sclopetarius</name>
    <dbReference type="NCBI Taxonomy" id="280406"/>
    <lineage>
        <taxon>Eukaryota</taxon>
        <taxon>Metazoa</taxon>
        <taxon>Ecdysozoa</taxon>
        <taxon>Arthropoda</taxon>
        <taxon>Chelicerata</taxon>
        <taxon>Arachnida</taxon>
        <taxon>Araneae</taxon>
        <taxon>Araneomorphae</taxon>
        <taxon>Entelegynae</taxon>
        <taxon>Araneoidea</taxon>
        <taxon>Araneidae</taxon>
        <taxon>Larinioides</taxon>
    </lineage>
</organism>
<dbReference type="SMART" id="SM00235">
    <property type="entry name" value="ZnMc"/>
    <property type="match status" value="1"/>
</dbReference>
<protein>
    <recommendedName>
        <fullName evidence="4">Metalloendopeptidase</fullName>
        <ecNumber evidence="4">3.4.24.-</ecNumber>
    </recommendedName>
</protein>
<dbReference type="AlphaFoldDB" id="A0AAV1Z5S1"/>
<dbReference type="GO" id="GO:0006508">
    <property type="term" value="P:proteolysis"/>
    <property type="evidence" value="ECO:0007669"/>
    <property type="project" value="UniProtKB-KW"/>
</dbReference>
<keyword evidence="3" id="KW-1015">Disulfide bond</keyword>
<feature type="domain" description="Peptidase M12A" evidence="5">
    <location>
        <begin position="65"/>
        <end position="270"/>
    </location>
</feature>
<dbReference type="PROSITE" id="PS51864">
    <property type="entry name" value="ASTACIN"/>
    <property type="match status" value="1"/>
</dbReference>
<keyword evidence="3 4" id="KW-0479">Metal-binding</keyword>
<dbReference type="GO" id="GO:0008270">
    <property type="term" value="F:zinc ion binding"/>
    <property type="evidence" value="ECO:0007669"/>
    <property type="project" value="UniProtKB-UniRule"/>
</dbReference>
<evidence type="ECO:0000259" key="5">
    <source>
        <dbReference type="PROSITE" id="PS51864"/>
    </source>
</evidence>
<evidence type="ECO:0000256" key="1">
    <source>
        <dbReference type="ARBA" id="ARBA00011245"/>
    </source>
</evidence>
<dbReference type="InterPro" id="IPR006026">
    <property type="entry name" value="Peptidase_Metallo"/>
</dbReference>
<sequence length="270" mass="31135">MLLKLLLAIASVLTSPFRGPVDPDHPYDVVPYGPRNWEDANRARRAIQGENDDIRYFEDDKISYAGINGTQYRWPGYPGAGNIPYALSRAVQRDQKLVKLINDAIAQYHKNTCIRFSRRTREQNYIEFVKDVGCYSYVGVEKRVKQPQPVSLGAGCEFIGTVVHELGHAIGLFHEHQRSDRDTYINVYEQNVELDQIHNFNKTEPIDELKWARYDYTSIMHYGEYAFSKNPGVLKTMVAKDGKTKLKEPFERPGLNQNDIDLVKKLYKCK</sequence>
<reference evidence="6 7" key="1">
    <citation type="submission" date="2024-04" db="EMBL/GenBank/DDBJ databases">
        <authorList>
            <person name="Rising A."/>
            <person name="Reimegard J."/>
            <person name="Sonavane S."/>
            <person name="Akerstrom W."/>
            <person name="Nylinder S."/>
            <person name="Hedman E."/>
            <person name="Kallberg Y."/>
        </authorList>
    </citation>
    <scope>NUCLEOTIDE SEQUENCE [LARGE SCALE GENOMIC DNA]</scope>
</reference>
<feature type="disulfide bond" evidence="3">
    <location>
        <begin position="134"/>
        <end position="156"/>
    </location>
</feature>
<dbReference type="CDD" id="cd04280">
    <property type="entry name" value="ZnMc_astacin_like"/>
    <property type="match status" value="1"/>
</dbReference>
<dbReference type="InterPro" id="IPR034035">
    <property type="entry name" value="Astacin-like_dom"/>
</dbReference>
<accession>A0AAV1Z5S1</accession>
<proteinExistence type="predicted"/>
<comment type="cofactor">
    <cofactor evidence="3 4">
        <name>Zn(2+)</name>
        <dbReference type="ChEBI" id="CHEBI:29105"/>
    </cofactor>
    <text evidence="3 4">Binds 1 zinc ion per subunit.</text>
</comment>
<dbReference type="InterPro" id="IPR024079">
    <property type="entry name" value="MetalloPept_cat_dom_sf"/>
</dbReference>
<dbReference type="PRINTS" id="PR00480">
    <property type="entry name" value="ASTACIN"/>
</dbReference>
<comment type="function">
    <text evidence="2">Zinc metalloprotease. Provoques deadhesion of endothelial cells from cell cultures, and also degradation of fibronectin, fibrinogen and gelatin in vitro. Its role in the venom is not fully understood but it might act as a spreading factor that facilitates diffusion of other venom toxins. Alternatively, it might be involved in the proteolytic processing of other venom toxins or it might play a role in extra-oral digestion of prey.</text>
</comment>
<dbReference type="Proteomes" id="UP001497382">
    <property type="component" value="Unassembled WGS sequence"/>
</dbReference>
<feature type="binding site" evidence="3">
    <location>
        <position position="164"/>
    </location>
    <ligand>
        <name>Zn(2+)</name>
        <dbReference type="ChEBI" id="CHEBI:29105"/>
        <note>catalytic</note>
    </ligand>
</feature>
<evidence type="ECO:0000313" key="6">
    <source>
        <dbReference type="EMBL" id="CAL1266935.1"/>
    </source>
</evidence>
<dbReference type="PANTHER" id="PTHR10127">
    <property type="entry name" value="DISCOIDIN, CUB, EGF, LAMININ , AND ZINC METALLOPROTEASE DOMAIN CONTAINING"/>
    <property type="match status" value="1"/>
</dbReference>
<keyword evidence="3 4" id="KW-0378">Hydrolase</keyword>
<dbReference type="EMBL" id="CAXIEN010000025">
    <property type="protein sequence ID" value="CAL1266935.1"/>
    <property type="molecule type" value="Genomic_DNA"/>
</dbReference>
<keyword evidence="3 4" id="KW-0862">Zinc</keyword>
<dbReference type="PANTHER" id="PTHR10127:SF883">
    <property type="entry name" value="ZINC METALLOPROTEINASE NAS-8"/>
    <property type="match status" value="1"/>
</dbReference>
<evidence type="ECO:0000313" key="7">
    <source>
        <dbReference type="Proteomes" id="UP001497382"/>
    </source>
</evidence>
<evidence type="ECO:0000256" key="4">
    <source>
        <dbReference type="RuleBase" id="RU361183"/>
    </source>
</evidence>
<dbReference type="InterPro" id="IPR001506">
    <property type="entry name" value="Peptidase_M12A"/>
</dbReference>
<comment type="subunit">
    <text evidence="1">Monomer.</text>
</comment>
<keyword evidence="7" id="KW-1185">Reference proteome</keyword>